<evidence type="ECO:0000313" key="2">
    <source>
        <dbReference type="Proteomes" id="UP001152795"/>
    </source>
</evidence>
<comment type="caution">
    <text evidence="1">The sequence shown here is derived from an EMBL/GenBank/DDBJ whole genome shotgun (WGS) entry which is preliminary data.</text>
</comment>
<reference evidence="1" key="1">
    <citation type="submission" date="2020-04" db="EMBL/GenBank/DDBJ databases">
        <authorList>
            <person name="Alioto T."/>
            <person name="Alioto T."/>
            <person name="Gomez Garrido J."/>
        </authorList>
    </citation>
    <scope>NUCLEOTIDE SEQUENCE</scope>
    <source>
        <strain evidence="1">A484AB</strain>
    </source>
</reference>
<name>A0A7D9EI99_PARCT</name>
<gene>
    <name evidence="1" type="ORF">PACLA_8A043099</name>
</gene>
<accession>A0A7D9EI99</accession>
<protein>
    <submittedName>
        <fullName evidence="1">Uncharacterized protein</fullName>
    </submittedName>
</protein>
<evidence type="ECO:0000313" key="1">
    <source>
        <dbReference type="EMBL" id="CAB4009580.1"/>
    </source>
</evidence>
<keyword evidence="2" id="KW-1185">Reference proteome</keyword>
<sequence length="101" mass="11517">MSKFEACKVSLVIQLKEIEKLDGDITELVDEENIEREIFERCDFEAVVQEVICRLNSFVAEKRVMKPVGTSVQQGSQIKTNTQREVNVPDVETTNLGMVNR</sequence>
<dbReference type="EMBL" id="CACRXK020006501">
    <property type="protein sequence ID" value="CAB4009580.1"/>
    <property type="molecule type" value="Genomic_DNA"/>
</dbReference>
<proteinExistence type="predicted"/>
<organism evidence="1 2">
    <name type="scientific">Paramuricea clavata</name>
    <name type="common">Red gorgonian</name>
    <name type="synonym">Violescent sea-whip</name>
    <dbReference type="NCBI Taxonomy" id="317549"/>
    <lineage>
        <taxon>Eukaryota</taxon>
        <taxon>Metazoa</taxon>
        <taxon>Cnidaria</taxon>
        <taxon>Anthozoa</taxon>
        <taxon>Octocorallia</taxon>
        <taxon>Malacalcyonacea</taxon>
        <taxon>Plexauridae</taxon>
        <taxon>Paramuricea</taxon>
    </lineage>
</organism>
<dbReference type="Proteomes" id="UP001152795">
    <property type="component" value="Unassembled WGS sequence"/>
</dbReference>
<dbReference type="AlphaFoldDB" id="A0A7D9EI99"/>